<gene>
    <name evidence="5" type="primary">hsd11b1la</name>
</gene>
<comment type="similarity">
    <text evidence="1">Belongs to the short-chain dehydrogenases/reductases (SDR) family.</text>
</comment>
<dbReference type="RefSeq" id="XP_030639899.1">
    <property type="nucleotide sequence ID" value="XM_030784039.1"/>
</dbReference>
<dbReference type="GeneID" id="115820450"/>
<keyword evidence="2" id="KW-0560">Oxidoreductase</keyword>
<dbReference type="Pfam" id="PF00106">
    <property type="entry name" value="adh_short"/>
    <property type="match status" value="1"/>
</dbReference>
<evidence type="ECO:0000313" key="4">
    <source>
        <dbReference type="Proteomes" id="UP000504632"/>
    </source>
</evidence>
<dbReference type="SUPFAM" id="SSF51735">
    <property type="entry name" value="NAD(P)-binding Rossmann-fold domains"/>
    <property type="match status" value="1"/>
</dbReference>
<reference evidence="5" key="1">
    <citation type="submission" date="2025-08" db="UniProtKB">
        <authorList>
            <consortium name="RefSeq"/>
        </authorList>
    </citation>
    <scope>IDENTIFICATION</scope>
</reference>
<proteinExistence type="inferred from homology"/>
<dbReference type="InterPro" id="IPR036291">
    <property type="entry name" value="NAD(P)-bd_dom_sf"/>
</dbReference>
<dbReference type="PRINTS" id="PR00081">
    <property type="entry name" value="GDHRDH"/>
</dbReference>
<feature type="chain" id="PRO_5026973951" evidence="3">
    <location>
        <begin position="24"/>
        <end position="288"/>
    </location>
</feature>
<dbReference type="PANTHER" id="PTHR44279">
    <property type="entry name" value="HYDROXYSTEROID (11-BETA) DEHYDROGENASE 1-LIKE B-RELATED"/>
    <property type="match status" value="1"/>
</dbReference>
<dbReference type="AlphaFoldDB" id="A0A6J2W6V9"/>
<dbReference type="InParanoid" id="A0A6J2W6V9"/>
<dbReference type="Gene3D" id="3.40.50.720">
    <property type="entry name" value="NAD(P)-binding Rossmann-like Domain"/>
    <property type="match status" value="1"/>
</dbReference>
<name>A0A6J2W6V9_CHACN</name>
<protein>
    <submittedName>
        <fullName evidence="5">Hydroxysteroid 11-beta-dehydrogenase 1-like protein</fullName>
    </submittedName>
</protein>
<sequence length="288" mass="31810">MNTLVKLCLVGGLGAAFLAYQWSEPSLNVESLKGVRVLVTGASKGIGEQMAYHYARFGAHIVITGRTEKALQQVVKKCKELGAKKAEYIPADMSSTTDPFTVVEFALDKLGGLDHLVLNHIGITSFGLWDGDVEHVRWLLQVNFLSYLQMTKKALPALEESKGSIIVVSSMAGKIFTPFVAPYTATKSALNGFYGSLQHELAMQNRNVSITICTLGLIDTESAMRAVKGRTSLIPSPASEAAWQMIKGGALRQSEVFYPWTTYVYTFFRDWFPSQRDKIIRSSYHLEA</sequence>
<dbReference type="InterPro" id="IPR002347">
    <property type="entry name" value="SDR_fam"/>
</dbReference>
<evidence type="ECO:0000256" key="2">
    <source>
        <dbReference type="ARBA" id="ARBA00023002"/>
    </source>
</evidence>
<dbReference type="Proteomes" id="UP000504632">
    <property type="component" value="Chromosome 9"/>
</dbReference>
<accession>A0A6J2W6V9</accession>
<dbReference type="PROSITE" id="PS00061">
    <property type="entry name" value="ADH_SHORT"/>
    <property type="match status" value="1"/>
</dbReference>
<keyword evidence="3" id="KW-0732">Signal</keyword>
<dbReference type="InterPro" id="IPR020904">
    <property type="entry name" value="Sc_DH/Rdtase_CS"/>
</dbReference>
<dbReference type="InterPro" id="IPR051253">
    <property type="entry name" value="11-beta-HSD"/>
</dbReference>
<evidence type="ECO:0000313" key="5">
    <source>
        <dbReference type="RefSeq" id="XP_030639899.1"/>
    </source>
</evidence>
<organism evidence="4 5">
    <name type="scientific">Chanos chanos</name>
    <name type="common">Milkfish</name>
    <name type="synonym">Mugil chanos</name>
    <dbReference type="NCBI Taxonomy" id="29144"/>
    <lineage>
        <taxon>Eukaryota</taxon>
        <taxon>Metazoa</taxon>
        <taxon>Chordata</taxon>
        <taxon>Craniata</taxon>
        <taxon>Vertebrata</taxon>
        <taxon>Euteleostomi</taxon>
        <taxon>Actinopterygii</taxon>
        <taxon>Neopterygii</taxon>
        <taxon>Teleostei</taxon>
        <taxon>Ostariophysi</taxon>
        <taxon>Gonorynchiformes</taxon>
        <taxon>Chanidae</taxon>
        <taxon>Chanos</taxon>
    </lineage>
</organism>
<dbReference type="GO" id="GO:0016491">
    <property type="term" value="F:oxidoreductase activity"/>
    <property type="evidence" value="ECO:0007669"/>
    <property type="project" value="UniProtKB-KW"/>
</dbReference>
<dbReference type="FunFam" id="3.40.50.720:FF:000329">
    <property type="entry name" value="Corticosteroid 11-beta-dehydrogenase isozyme 1"/>
    <property type="match status" value="1"/>
</dbReference>
<evidence type="ECO:0000256" key="1">
    <source>
        <dbReference type="ARBA" id="ARBA00006484"/>
    </source>
</evidence>
<evidence type="ECO:0000256" key="3">
    <source>
        <dbReference type="SAM" id="SignalP"/>
    </source>
</evidence>
<feature type="signal peptide" evidence="3">
    <location>
        <begin position="1"/>
        <end position="23"/>
    </location>
</feature>
<dbReference type="CTD" id="393293"/>
<dbReference type="OrthoDB" id="1933717at2759"/>
<keyword evidence="4" id="KW-1185">Reference proteome</keyword>
<dbReference type="PANTHER" id="PTHR44279:SF2">
    <property type="entry name" value="HYDROXYSTEROID (11-BETA) DEHYDROGENASE 1-LIKE B-RELATED"/>
    <property type="match status" value="1"/>
</dbReference>